<evidence type="ECO:0000313" key="2">
    <source>
        <dbReference type="Proteomes" id="UP000594778"/>
    </source>
</evidence>
<dbReference type="RefSeq" id="WP_197956063.1">
    <property type="nucleotide sequence ID" value="NZ_CP065668.1"/>
</dbReference>
<protein>
    <submittedName>
        <fullName evidence="1">Uncharacterized protein</fullName>
    </submittedName>
</protein>
<sequence length="252" mass="28507">MDTEIFRHDASVKRLRELVTQNTLRDRVTELFIASLATGVRRAMTPLMAYYSASQLPAHDWERFDYAAHNRYYAQETEVPCAVCGILHTDKISRNDQISDFANAGRCATEPSHSHLIDLEDVTNIRLEYQPAQVQVLRLLLTTIDSIDPATSTTELLKQISQAKILRGSNNASRLWCLRILAQLGVVTNASIPEYTGAFHFHGFLQRIKMQEDAFSGMSHRADPVWPLSAGRGTPPVNWALAHRLFPQLNRH</sequence>
<reference evidence="1 2" key="1">
    <citation type="submission" date="2020-12" db="EMBL/GenBank/DDBJ databases">
        <title>FDA dAtabase for Regulatory Grade micrObial Sequences (FDA-ARGOS): Supporting development and validation of Infectious Disease Dx tests.</title>
        <authorList>
            <person name="Sproer C."/>
            <person name="Gronow S."/>
            <person name="Severitt S."/>
            <person name="Schroder I."/>
            <person name="Tallon L."/>
            <person name="Sadzewicz L."/>
            <person name="Zhao X."/>
            <person name="Boylan J."/>
            <person name="Ott S."/>
            <person name="Bowen H."/>
            <person name="Vavikolanu K."/>
            <person name="Mehta A."/>
            <person name="Aluvathingal J."/>
            <person name="Nadendla S."/>
            <person name="Lowell S."/>
            <person name="Myers T."/>
            <person name="Yan Y."/>
            <person name="Sichtig H."/>
        </authorList>
    </citation>
    <scope>NUCLEOTIDE SEQUENCE [LARGE SCALE GENOMIC DNA]</scope>
    <source>
        <strain evidence="1 2">FDAARGOS_909</strain>
    </source>
</reference>
<name>A0A7T2S4T9_DELAC</name>
<dbReference type="Proteomes" id="UP000594778">
    <property type="component" value="Chromosome"/>
</dbReference>
<dbReference type="EMBL" id="CP065668">
    <property type="protein sequence ID" value="QPS08939.1"/>
    <property type="molecule type" value="Genomic_DNA"/>
</dbReference>
<proteinExistence type="predicted"/>
<dbReference type="AlphaFoldDB" id="A0A7T2S4T9"/>
<evidence type="ECO:0000313" key="1">
    <source>
        <dbReference type="EMBL" id="QPS08939.1"/>
    </source>
</evidence>
<accession>A0A7T2S4T9</accession>
<organism evidence="1 2">
    <name type="scientific">Delftia acidovorans</name>
    <name type="common">Pseudomonas acidovorans</name>
    <name type="synonym">Comamonas acidovorans</name>
    <dbReference type="NCBI Taxonomy" id="80866"/>
    <lineage>
        <taxon>Bacteria</taxon>
        <taxon>Pseudomonadati</taxon>
        <taxon>Pseudomonadota</taxon>
        <taxon>Betaproteobacteria</taxon>
        <taxon>Burkholderiales</taxon>
        <taxon>Comamonadaceae</taxon>
        <taxon>Delftia</taxon>
    </lineage>
</organism>
<gene>
    <name evidence="1" type="ORF">I6G66_02455</name>
</gene>